<feature type="domain" description="HAMP" evidence="6">
    <location>
        <begin position="212"/>
        <end position="267"/>
    </location>
</feature>
<evidence type="ECO:0000256" key="1">
    <source>
        <dbReference type="ARBA" id="ARBA00023224"/>
    </source>
</evidence>
<dbReference type="AlphaFoldDB" id="A0A371AQW8"/>
<dbReference type="InterPro" id="IPR003660">
    <property type="entry name" value="HAMP_dom"/>
</dbReference>
<feature type="domain" description="Methyl-accepting transducer" evidence="5">
    <location>
        <begin position="279"/>
        <end position="537"/>
    </location>
</feature>
<protein>
    <submittedName>
        <fullName evidence="7">Methyl-accepting chemotaxis protein</fullName>
    </submittedName>
</protein>
<evidence type="ECO:0000313" key="8">
    <source>
        <dbReference type="Proteomes" id="UP000255036"/>
    </source>
</evidence>
<dbReference type="PROSITE" id="PS50111">
    <property type="entry name" value="CHEMOTAXIS_TRANSDUC_2"/>
    <property type="match status" value="1"/>
</dbReference>
<dbReference type="RefSeq" id="WP_115483131.1">
    <property type="nucleotide sequence ID" value="NZ_QRCT01000050.1"/>
</dbReference>
<organism evidence="7 8">
    <name type="scientific">Anaerosacchariphilus polymeriproducens</name>
    <dbReference type="NCBI Taxonomy" id="1812858"/>
    <lineage>
        <taxon>Bacteria</taxon>
        <taxon>Bacillati</taxon>
        <taxon>Bacillota</taxon>
        <taxon>Clostridia</taxon>
        <taxon>Lachnospirales</taxon>
        <taxon>Lachnospiraceae</taxon>
        <taxon>Anaerosacchariphilus</taxon>
    </lineage>
</organism>
<evidence type="ECO:0000256" key="4">
    <source>
        <dbReference type="SAM" id="Phobius"/>
    </source>
</evidence>
<dbReference type="GO" id="GO:0004888">
    <property type="term" value="F:transmembrane signaling receptor activity"/>
    <property type="evidence" value="ECO:0007669"/>
    <property type="project" value="InterPro"/>
</dbReference>
<dbReference type="Pfam" id="PF00015">
    <property type="entry name" value="MCPsignal"/>
    <property type="match status" value="1"/>
</dbReference>
<comment type="similarity">
    <text evidence="2">Belongs to the methyl-accepting chemotaxis (MCP) protein family.</text>
</comment>
<name>A0A371AQW8_9FIRM</name>
<dbReference type="InterPro" id="IPR029151">
    <property type="entry name" value="Sensor-like_sf"/>
</dbReference>
<comment type="caution">
    <text evidence="7">The sequence shown here is derived from an EMBL/GenBank/DDBJ whole genome shotgun (WGS) entry which is preliminary data.</text>
</comment>
<dbReference type="Proteomes" id="UP000255036">
    <property type="component" value="Unassembled WGS sequence"/>
</dbReference>
<gene>
    <name evidence="7" type="ORF">DWV06_15645</name>
</gene>
<keyword evidence="4" id="KW-0472">Membrane</keyword>
<keyword evidence="4" id="KW-1133">Transmembrane helix</keyword>
<dbReference type="Gene3D" id="1.10.287.950">
    <property type="entry name" value="Methyl-accepting chemotaxis protein"/>
    <property type="match status" value="1"/>
</dbReference>
<evidence type="ECO:0000256" key="3">
    <source>
        <dbReference type="PROSITE-ProRule" id="PRU00284"/>
    </source>
</evidence>
<dbReference type="GO" id="GO:0006935">
    <property type="term" value="P:chemotaxis"/>
    <property type="evidence" value="ECO:0007669"/>
    <property type="project" value="InterPro"/>
</dbReference>
<feature type="transmembrane region" description="Helical" evidence="4">
    <location>
        <begin position="188"/>
        <end position="210"/>
    </location>
</feature>
<dbReference type="PRINTS" id="PR00260">
    <property type="entry name" value="CHEMTRNSDUCR"/>
</dbReference>
<dbReference type="SMART" id="SM00283">
    <property type="entry name" value="MA"/>
    <property type="match status" value="1"/>
</dbReference>
<evidence type="ECO:0000313" key="7">
    <source>
        <dbReference type="EMBL" id="RDU21968.1"/>
    </source>
</evidence>
<dbReference type="OrthoDB" id="2542987at2"/>
<dbReference type="PANTHER" id="PTHR32089:SF112">
    <property type="entry name" value="LYSOZYME-LIKE PROTEIN-RELATED"/>
    <property type="match status" value="1"/>
</dbReference>
<dbReference type="InterPro" id="IPR004090">
    <property type="entry name" value="Chemotax_Me-accpt_rcpt"/>
</dbReference>
<dbReference type="EMBL" id="QRCT01000050">
    <property type="protein sequence ID" value="RDU21968.1"/>
    <property type="molecule type" value="Genomic_DNA"/>
</dbReference>
<reference evidence="7 8" key="1">
    <citation type="submission" date="2018-07" db="EMBL/GenBank/DDBJ databases">
        <title>Anaerosacharophilus polymeroproducens gen. nov. sp. nov., an anaerobic bacterium isolated from salt field.</title>
        <authorList>
            <person name="Kim W."/>
            <person name="Yang S.-H."/>
            <person name="Oh J."/>
            <person name="Lee J.-H."/>
            <person name="Kwon K.K."/>
        </authorList>
    </citation>
    <scope>NUCLEOTIDE SEQUENCE [LARGE SCALE GENOMIC DNA]</scope>
    <source>
        <strain evidence="7 8">MCWD5</strain>
    </source>
</reference>
<accession>A0A371AQW8</accession>
<keyword evidence="8" id="KW-1185">Reference proteome</keyword>
<dbReference type="Gene3D" id="6.10.340.10">
    <property type="match status" value="1"/>
</dbReference>
<evidence type="ECO:0000256" key="2">
    <source>
        <dbReference type="ARBA" id="ARBA00029447"/>
    </source>
</evidence>
<dbReference type="InterPro" id="IPR004089">
    <property type="entry name" value="MCPsignal_dom"/>
</dbReference>
<dbReference type="GO" id="GO:0007165">
    <property type="term" value="P:signal transduction"/>
    <property type="evidence" value="ECO:0007669"/>
    <property type="project" value="UniProtKB-KW"/>
</dbReference>
<dbReference type="CDD" id="cd06225">
    <property type="entry name" value="HAMP"/>
    <property type="match status" value="1"/>
</dbReference>
<proteinExistence type="inferred from homology"/>
<sequence>MSIKKRIMSILVILTLLLLILSGGLSAYLYQKAIMEKVTAGYGILKTAEKFIDPEKYMTLVEKQDPKNPYYLEIGKTFQEIVDANDILYIYSESLNKDGNTIYVLDTVTDVADATLGDVVNETEVMDTKELLETLSKGTNNYSIDKTKEYGTILSCYTPIKSDDGKVIGVLSLDLKMKEVIKDAVRSIMKVVGIILLLCIFMSVFMYYILDKHISKPILQFAGNLEVITKGDFSNSLPKSLCEGKSEIAKLAKAFERMRLYICELITNIRAEADTIRNAIEQVNLETDKLNYEIKGAADITNQLAGGMENTSYSAQSIEHASNEIAEVARNIAMRSQEGVEHSTNITERARETQRGVENSILEANKIRTEINAQLSEAFSRIEVLDKISVLSEAIMSITSQTNLLALNASIEAARAGESGRGFAVVANEIGTLANQSQKNVLEIQEVLEEVYTATKFLTDSARFSLSFIENEVFKDYNKLSDVAMNYNNDAAFVNELVSDFSATSEELLASIENILNAISQVTEASEEGTAGTKNIVDRNKTIILNSNNVTKEMSTVINSINALLEHTSKFRV</sequence>
<dbReference type="GO" id="GO:0016020">
    <property type="term" value="C:membrane"/>
    <property type="evidence" value="ECO:0007669"/>
    <property type="project" value="InterPro"/>
</dbReference>
<dbReference type="SUPFAM" id="SSF103190">
    <property type="entry name" value="Sensory domain-like"/>
    <property type="match status" value="1"/>
</dbReference>
<dbReference type="PROSITE" id="PS50885">
    <property type="entry name" value="HAMP"/>
    <property type="match status" value="1"/>
</dbReference>
<dbReference type="SMART" id="SM00304">
    <property type="entry name" value="HAMP"/>
    <property type="match status" value="1"/>
</dbReference>
<evidence type="ECO:0000259" key="5">
    <source>
        <dbReference type="PROSITE" id="PS50111"/>
    </source>
</evidence>
<dbReference type="PANTHER" id="PTHR32089">
    <property type="entry name" value="METHYL-ACCEPTING CHEMOTAXIS PROTEIN MCPB"/>
    <property type="match status" value="1"/>
</dbReference>
<keyword evidence="1 3" id="KW-0807">Transducer</keyword>
<evidence type="ECO:0000259" key="6">
    <source>
        <dbReference type="PROSITE" id="PS50885"/>
    </source>
</evidence>
<keyword evidence="4" id="KW-0812">Transmembrane</keyword>
<dbReference type="SUPFAM" id="SSF58104">
    <property type="entry name" value="Methyl-accepting chemotaxis protein (MCP) signaling domain"/>
    <property type="match status" value="1"/>
</dbReference>